<dbReference type="Pfam" id="PF00994">
    <property type="entry name" value="MoCF_biosynth"/>
    <property type="match status" value="1"/>
</dbReference>
<dbReference type="InterPro" id="IPR008136">
    <property type="entry name" value="CinA_C"/>
</dbReference>
<comment type="similarity">
    <text evidence="1">Belongs to the CinA family.</text>
</comment>
<keyword evidence="4" id="KW-1185">Reference proteome</keyword>
<dbReference type="InterPro" id="IPR001453">
    <property type="entry name" value="MoaB/Mog_dom"/>
</dbReference>
<evidence type="ECO:0000313" key="3">
    <source>
        <dbReference type="EMBL" id="RQW73802.1"/>
    </source>
</evidence>
<dbReference type="Pfam" id="PF02464">
    <property type="entry name" value="CinA"/>
    <property type="match status" value="1"/>
</dbReference>
<dbReference type="AlphaFoldDB" id="A0A3N9UMT2"/>
<dbReference type="PANTHER" id="PTHR13939:SF0">
    <property type="entry name" value="NMN AMIDOHYDROLASE-LIKE PROTEIN YFAY"/>
    <property type="match status" value="1"/>
</dbReference>
<dbReference type="InterPro" id="IPR050101">
    <property type="entry name" value="CinA"/>
</dbReference>
<gene>
    <name evidence="1" type="primary">cinA</name>
    <name evidence="3" type="ORF">EBB45_14600</name>
</gene>
<dbReference type="InterPro" id="IPR041424">
    <property type="entry name" value="CinA_KH"/>
</dbReference>
<dbReference type="NCBIfam" id="TIGR00200">
    <property type="entry name" value="cinA_nterm"/>
    <property type="match status" value="1"/>
</dbReference>
<dbReference type="RefSeq" id="WP_124766008.1">
    <property type="nucleotide sequence ID" value="NZ_JAFBDY010000027.1"/>
</dbReference>
<protein>
    <recommendedName>
        <fullName evidence="1">Putative competence-damage inducible protein</fullName>
    </recommendedName>
</protein>
<dbReference type="NCBIfam" id="TIGR00177">
    <property type="entry name" value="molyb_syn"/>
    <property type="match status" value="1"/>
</dbReference>
<dbReference type="InterPro" id="IPR036653">
    <property type="entry name" value="CinA-like_C"/>
</dbReference>
<dbReference type="OrthoDB" id="9801454at2"/>
<dbReference type="PIRSF" id="PIRSF006728">
    <property type="entry name" value="CinA"/>
    <property type="match status" value="1"/>
</dbReference>
<name>A0A3N9UMT2_9BACI</name>
<dbReference type="InterPro" id="IPR036425">
    <property type="entry name" value="MoaB/Mog-like_dom_sf"/>
</dbReference>
<dbReference type="SUPFAM" id="SSF53218">
    <property type="entry name" value="Molybdenum cofactor biosynthesis proteins"/>
    <property type="match status" value="1"/>
</dbReference>
<comment type="caution">
    <text evidence="3">The sequence shown here is derived from an EMBL/GenBank/DDBJ whole genome shotgun (WGS) entry which is preliminary data.</text>
</comment>
<evidence type="ECO:0000313" key="4">
    <source>
        <dbReference type="Proteomes" id="UP000274033"/>
    </source>
</evidence>
<sequence>MNAEIIAVGSELLLGQIANTNAKFMSNQLSELGINVYYHTVVGDNAGRLKDAIEIAESRADLIIFSGGLGPTKDDLTKETIAKHLGVNLAFDDEALVYIEEFFTRQGRTMTENNKKQALILEGSEVLKNHHGMAPGMLFEKDNRTYILLPGPPKEIEPMFQFEVKPKLAARLNDGGVIVSHVLRFYGIGEAELEVKVQDILDQQTNPTVAPLASDGEVTLRITAKAESEEEAWKLINAKKLEIQAIVGEFQYGVDDDSLASKTVEMLLHHGLTISATESLTAGLFQSELAEIPGVSGTLVGGFVTYTPEAKIAQLGIDKALLDEFGIVSSECAAAMSKNVREKMGTDIGVGLTGAAGPEPHDGQPAGTIWIGICIGDSEPYTRKLQLTGMRNTNRLRAVKLACSHLVRLLAEKGYERV</sequence>
<evidence type="ECO:0000259" key="2">
    <source>
        <dbReference type="SMART" id="SM00852"/>
    </source>
</evidence>
<dbReference type="InterPro" id="IPR008135">
    <property type="entry name" value="Competence-induced_CinA"/>
</dbReference>
<dbReference type="Pfam" id="PF18146">
    <property type="entry name" value="CinA_KH"/>
    <property type="match status" value="1"/>
</dbReference>
<feature type="domain" description="MoaB/Mog" evidence="2">
    <location>
        <begin position="4"/>
        <end position="171"/>
    </location>
</feature>
<dbReference type="Gene3D" id="3.90.950.20">
    <property type="entry name" value="CinA-like"/>
    <property type="match status" value="1"/>
</dbReference>
<dbReference type="Gene3D" id="3.40.980.10">
    <property type="entry name" value="MoaB/Mog-like domain"/>
    <property type="match status" value="1"/>
</dbReference>
<evidence type="ECO:0000256" key="1">
    <source>
        <dbReference type="HAMAP-Rule" id="MF_00226"/>
    </source>
</evidence>
<dbReference type="Gene3D" id="3.30.70.2860">
    <property type="match status" value="1"/>
</dbReference>
<accession>A0A3N9UMT2</accession>
<reference evidence="3 4" key="1">
    <citation type="journal article" date="2013" name="J. Microbiol.">
        <title>Lysinibacillus chungkukjangi sp. nov., isolated from Chungkukjang, Korean fermented soybean food.</title>
        <authorList>
            <person name="Kim S.J."/>
            <person name="Jang Y.H."/>
            <person name="Hamada M."/>
            <person name="Ahn J.H."/>
            <person name="Weon H.Y."/>
            <person name="Suzuki K."/>
            <person name="Whang K.S."/>
            <person name="Kwon S.W."/>
        </authorList>
    </citation>
    <scope>NUCLEOTIDE SEQUENCE [LARGE SCALE GENOMIC DNA]</scope>
    <source>
        <strain evidence="3 4">MCCC 1A12701</strain>
    </source>
</reference>
<dbReference type="PANTHER" id="PTHR13939">
    <property type="entry name" value="NICOTINAMIDE-NUCLEOTIDE AMIDOHYDROLASE PNCC"/>
    <property type="match status" value="1"/>
</dbReference>
<proteinExistence type="inferred from homology"/>
<dbReference type="CDD" id="cd00885">
    <property type="entry name" value="cinA"/>
    <property type="match status" value="1"/>
</dbReference>
<dbReference type="EMBL" id="RRCT01000015">
    <property type="protein sequence ID" value="RQW73802.1"/>
    <property type="molecule type" value="Genomic_DNA"/>
</dbReference>
<dbReference type="NCBIfam" id="TIGR00199">
    <property type="entry name" value="PncC_domain"/>
    <property type="match status" value="1"/>
</dbReference>
<dbReference type="HAMAP" id="MF_00226_B">
    <property type="entry name" value="CinA_B"/>
    <property type="match status" value="1"/>
</dbReference>
<dbReference type="Proteomes" id="UP000274033">
    <property type="component" value="Unassembled WGS sequence"/>
</dbReference>
<dbReference type="NCBIfam" id="NF001813">
    <property type="entry name" value="PRK00549.1"/>
    <property type="match status" value="1"/>
</dbReference>
<organism evidence="3 4">
    <name type="scientific">Lysinibacillus composti</name>
    <dbReference type="NCBI Taxonomy" id="720633"/>
    <lineage>
        <taxon>Bacteria</taxon>
        <taxon>Bacillati</taxon>
        <taxon>Bacillota</taxon>
        <taxon>Bacilli</taxon>
        <taxon>Bacillales</taxon>
        <taxon>Bacillaceae</taxon>
        <taxon>Lysinibacillus</taxon>
    </lineage>
</organism>
<dbReference type="SUPFAM" id="SSF142433">
    <property type="entry name" value="CinA-like"/>
    <property type="match status" value="1"/>
</dbReference>
<dbReference type="SMART" id="SM00852">
    <property type="entry name" value="MoCF_biosynth"/>
    <property type="match status" value="1"/>
</dbReference>